<sequence length="74" mass="8934">MAKDVLCFRQFLQVLDCQQPLWSCFNFCSKQPLKTGIRMCENRLPHIRGKDLDIVRKRIAKRQYFHRKKQRVPA</sequence>
<organism evidence="1">
    <name type="scientific">Paenibacillus sp. BIHB 4019</name>
    <dbReference type="NCBI Taxonomy" id="1870819"/>
    <lineage>
        <taxon>Bacteria</taxon>
        <taxon>Bacillati</taxon>
        <taxon>Bacillota</taxon>
        <taxon>Bacilli</taxon>
        <taxon>Bacillales</taxon>
        <taxon>Paenibacillaceae</taxon>
        <taxon>Paenibacillus</taxon>
    </lineage>
</organism>
<dbReference type="EMBL" id="CP016808">
    <property type="protein sequence ID" value="ANY66842.1"/>
    <property type="molecule type" value="Genomic_DNA"/>
</dbReference>
<protein>
    <submittedName>
        <fullName evidence="1">Uncharacterized protein</fullName>
    </submittedName>
</protein>
<evidence type="ECO:0000313" key="1">
    <source>
        <dbReference type="EMBL" id="ANY66842.1"/>
    </source>
</evidence>
<proteinExistence type="predicted"/>
<gene>
    <name evidence="1" type="ORF">BBD42_10465</name>
</gene>
<dbReference type="AlphaFoldDB" id="A0A1B2DGK3"/>
<accession>A0A1B2DGK3</accession>
<name>A0A1B2DGK3_9BACL</name>
<reference evidence="1" key="1">
    <citation type="submission" date="2016-08" db="EMBL/GenBank/DDBJ databases">
        <title>Complete Genome Seqeunce of Paenibacillus sp. BIHB 4019 from tea rhizoplane.</title>
        <authorList>
            <person name="Thakur R."/>
            <person name="Swarnkar M.K."/>
            <person name="Gulati A."/>
        </authorList>
    </citation>
    <scope>NUCLEOTIDE SEQUENCE [LARGE SCALE GENOMIC DNA]</scope>
    <source>
        <strain evidence="1">BIHB4019</strain>
    </source>
</reference>